<dbReference type="Gene3D" id="3.30.420.40">
    <property type="match status" value="1"/>
</dbReference>
<reference evidence="2 3" key="1">
    <citation type="submission" date="2014-02" db="EMBL/GenBank/DDBJ databases">
        <authorList>
            <person name="Sears C."/>
            <person name="Carroll K."/>
            <person name="Sack B.R."/>
            <person name="Qadri F."/>
            <person name="Myers L.L."/>
            <person name="Chung G.-T."/>
            <person name="Escheverria P."/>
            <person name="Fraser C.M."/>
            <person name="Sadzewicz L."/>
            <person name="Shefchek K.A."/>
            <person name="Tallon L."/>
            <person name="Das S.P."/>
            <person name="Daugherty S."/>
            <person name="Mongodin E.F."/>
        </authorList>
    </citation>
    <scope>NUCLEOTIDE SEQUENCE [LARGE SCALE GENOMIC DNA]</scope>
    <source>
        <strain evidence="2 3">2-F-2 #4</strain>
    </source>
</reference>
<dbReference type="Gene3D" id="2.40.50.140">
    <property type="entry name" value="Nucleic acid-binding proteins"/>
    <property type="match status" value="1"/>
</dbReference>
<dbReference type="InterPro" id="IPR003029">
    <property type="entry name" value="S1_domain"/>
</dbReference>
<sequence>MAYNKGEIVAAKVTSIVDFGAFVELGDRSSGLVHITEIPARKFHVNEVLNVNDEIEVMILGEKGIDRFGNKKYELSKKKVDEQKIREQVAEDIVNLEGEEKSIREIWKIFTQINKCLLQYMKQPILLDVNTAKLYVSDGKLVVKVNTESKFELFQKSFKQKFNTELVPLTKDSWNFYANIDTLSPMLLKTFEEECECLYMNFFPQPFIEGRIWNYQKNKREEIEAQLEDCFPNIVIISNKMGELSFRQSYDSHSQARDFHSALGDILNEIKNGCTVEDEETGETKEYAPIPFEFEINPLSSLDKLLIERNVFGQQEHESVVIGTLRGEVFSCNGVEIGKLKNVNYPVLTFVVEQSNITAVDRLISEKKLTKIATDLTGDSEKVNRLQESFDYITENFEQLRNPMLASYLFDASKATPIDKDKIKERVKLIEENKLNSHLNEWQVEAIAKAVEAKDLAVIQGPPGTGKSTAIAELIWQLALYNPKDRILLTSEANLAVDNALDRLKFSEHNLVKPIRIGAGDKFSSEGLPYAITEMMKWAGIDFSKNFILKEDNEAIEESEEYKLFNPNNIALVRWLKNILNRSQIQDESIEKAWFHFMMNLPQDLRKLVFNLYRSNCNVIGATCSSITEKNYAAIEAHKENTESRFMNRYKNVFKDEEHLAFDVVIQDEASKATPSELSMPLVYGTKSIIIGDHRQLPPNLDREDILYKLHYQALQSVDVEEKEQIVELEKFVRHNFDQLEKSHFERLFMHANPSIKGTFKKQYRMHPDINKVIEQFYIKDGGLECGFIDEDYESEGTTFSRYHGIDIEGLLSPENHVVWIDTNSPEIAEGTSRTNKGEVDAIEWVLSQLAESESFARYNSKFNNEEDKEIGLITFYGAQLKQLRRLQANYSGKLTLKPSSVDRFQGMERNIVIVSLVRSNCIAENEKQAPDFRVYKELGYRKQKDFGFAKSPNRLNVALSRAKRLLIIVGNSAHYSAYKNKDGEAIYKNVFDSIKNNPNGRVIRWEHKLMKKRPRPISKNRSANLNTRDINPATDGHLRVIETWLRPCADRNNPKIAVLELSTKAVKCLIGKDQDVIRSAKVDEFNFQNFIRNANKTETGKGLNSQNEMDMRYFEMNVLPTIRNWKRVMQAENVDIVYTVATAAYRTARNRDEIVSFIKDKTGINVRILSKKEESVSTMFAYLFSSRYKQEMLTSEHVIMIDQGGGSTEVSVFRQNDLVNSYSINLGTTALRNILFLDSDRNTPVEEALSRSDQKIKERLVTFYKNMGEAMTSETESFCISVGTAITHATGGKNNAAQHDRVMTREKIEDCINTCTEAILSQFDTVGDLNDFDFEASKGNKKLDDQITMRLGLPMFLSLMDKFNIKEIHVSGTGLWYGIYLQYLHNISDK</sequence>
<dbReference type="SMART" id="SM00316">
    <property type="entry name" value="S1"/>
    <property type="match status" value="1"/>
</dbReference>
<dbReference type="Gene3D" id="3.40.50.300">
    <property type="entry name" value="P-loop containing nucleotide triphosphate hydrolases"/>
    <property type="match status" value="2"/>
</dbReference>
<evidence type="ECO:0000313" key="2">
    <source>
        <dbReference type="EMBL" id="EXZ42030.1"/>
    </source>
</evidence>
<dbReference type="InterPro" id="IPR043129">
    <property type="entry name" value="ATPase_NBD"/>
</dbReference>
<dbReference type="SUPFAM" id="SSF53067">
    <property type="entry name" value="Actin-like ATPase domain"/>
    <property type="match status" value="2"/>
</dbReference>
<feature type="domain" description="S1 motif" evidence="1">
    <location>
        <begin position="6"/>
        <end position="78"/>
    </location>
</feature>
<gene>
    <name evidence="2" type="ORF">M076_4854</name>
</gene>
<dbReference type="InterPro" id="IPR047187">
    <property type="entry name" value="SF1_C_Upf1"/>
</dbReference>
<evidence type="ECO:0000259" key="1">
    <source>
        <dbReference type="PROSITE" id="PS50126"/>
    </source>
</evidence>
<organism evidence="2 3">
    <name type="scientific">Bacteroides fragilis str. 2-F-2 #4</name>
    <dbReference type="NCBI Taxonomy" id="1339280"/>
    <lineage>
        <taxon>Bacteria</taxon>
        <taxon>Pseudomonadati</taxon>
        <taxon>Bacteroidota</taxon>
        <taxon>Bacteroidia</taxon>
        <taxon>Bacteroidales</taxon>
        <taxon>Bacteroidaceae</taxon>
        <taxon>Bacteroides</taxon>
    </lineage>
</organism>
<dbReference type="PROSITE" id="PS50126">
    <property type="entry name" value="S1"/>
    <property type="match status" value="1"/>
</dbReference>
<dbReference type="Pfam" id="PF13087">
    <property type="entry name" value="AAA_12"/>
    <property type="match status" value="1"/>
</dbReference>
<dbReference type="PANTHER" id="PTHR10887:SF495">
    <property type="entry name" value="HELICASE SENATAXIN ISOFORM X1-RELATED"/>
    <property type="match status" value="1"/>
</dbReference>
<dbReference type="InterPro" id="IPR041677">
    <property type="entry name" value="DNA2/NAM7_AAA_11"/>
</dbReference>
<dbReference type="EMBL" id="JGDM01000147">
    <property type="protein sequence ID" value="EXZ42030.1"/>
    <property type="molecule type" value="Genomic_DNA"/>
</dbReference>
<dbReference type="GO" id="GO:0003676">
    <property type="term" value="F:nucleic acid binding"/>
    <property type="evidence" value="ECO:0007669"/>
    <property type="project" value="InterPro"/>
</dbReference>
<comment type="caution">
    <text evidence="2">The sequence shown here is derived from an EMBL/GenBank/DDBJ whole genome shotgun (WGS) entry which is preliminary data.</text>
</comment>
<dbReference type="GO" id="GO:0004386">
    <property type="term" value="F:helicase activity"/>
    <property type="evidence" value="ECO:0007669"/>
    <property type="project" value="InterPro"/>
</dbReference>
<dbReference type="PATRIC" id="fig|1339280.3.peg.4618"/>
<dbReference type="InterPro" id="IPR003695">
    <property type="entry name" value="Ppx_GppA_N"/>
</dbReference>
<dbReference type="Proteomes" id="UP000022272">
    <property type="component" value="Unassembled WGS sequence"/>
</dbReference>
<dbReference type="Pfam" id="PF00575">
    <property type="entry name" value="S1"/>
    <property type="match status" value="1"/>
</dbReference>
<dbReference type="CDD" id="cd18808">
    <property type="entry name" value="SF1_C_Upf1"/>
    <property type="match status" value="1"/>
</dbReference>
<dbReference type="InterPro" id="IPR027417">
    <property type="entry name" value="P-loop_NTPase"/>
</dbReference>
<evidence type="ECO:0000313" key="3">
    <source>
        <dbReference type="Proteomes" id="UP000022272"/>
    </source>
</evidence>
<name>A0A015Y6E0_BACFG</name>
<accession>A0A015Y6E0</accession>
<dbReference type="Gene3D" id="3.30.420.150">
    <property type="entry name" value="Exopolyphosphatase. Domain 2"/>
    <property type="match status" value="1"/>
</dbReference>
<protein>
    <submittedName>
        <fullName evidence="2">S1 RNA binding domain protein</fullName>
    </submittedName>
</protein>
<dbReference type="SUPFAM" id="SSF50249">
    <property type="entry name" value="Nucleic acid-binding proteins"/>
    <property type="match status" value="1"/>
</dbReference>
<proteinExistence type="predicted"/>
<dbReference type="RefSeq" id="WP_005815641.1">
    <property type="nucleotide sequence ID" value="NZ_JGDM01000147.1"/>
</dbReference>
<dbReference type="Pfam" id="PF02541">
    <property type="entry name" value="Ppx-GppA"/>
    <property type="match status" value="1"/>
</dbReference>
<dbReference type="InterPro" id="IPR045055">
    <property type="entry name" value="DNA2/NAM7-like"/>
</dbReference>
<dbReference type="Pfam" id="PF13086">
    <property type="entry name" value="AAA_11"/>
    <property type="match status" value="1"/>
</dbReference>
<dbReference type="InterPro" id="IPR012340">
    <property type="entry name" value="NA-bd_OB-fold"/>
</dbReference>
<dbReference type="PANTHER" id="PTHR10887">
    <property type="entry name" value="DNA2/NAM7 HELICASE FAMILY"/>
    <property type="match status" value="1"/>
</dbReference>
<dbReference type="InterPro" id="IPR041679">
    <property type="entry name" value="DNA2/NAM7-like_C"/>
</dbReference>
<dbReference type="SUPFAM" id="SSF52540">
    <property type="entry name" value="P-loop containing nucleoside triphosphate hydrolases"/>
    <property type="match status" value="1"/>
</dbReference>